<gene>
    <name evidence="3" type="ORF">Asi03nite_22880</name>
</gene>
<dbReference type="InterPro" id="IPR052753">
    <property type="entry name" value="Rbr2/Nigerythrin"/>
</dbReference>
<dbReference type="GO" id="GO:0016491">
    <property type="term" value="F:oxidoreductase activity"/>
    <property type="evidence" value="ECO:0007669"/>
    <property type="project" value="InterPro"/>
</dbReference>
<dbReference type="InterPro" id="IPR003251">
    <property type="entry name" value="Rr_diiron-bd_dom"/>
</dbReference>
<dbReference type="AlphaFoldDB" id="A0A919TJZ3"/>
<accession>A0A919TJZ3</accession>
<dbReference type="PANTHER" id="PTHR33746">
    <property type="entry name" value="RUBRERYTHRIN"/>
    <property type="match status" value="1"/>
</dbReference>
<evidence type="ECO:0000313" key="4">
    <source>
        <dbReference type="Proteomes" id="UP000629619"/>
    </source>
</evidence>
<dbReference type="GO" id="GO:0046872">
    <property type="term" value="F:metal ion binding"/>
    <property type="evidence" value="ECO:0007669"/>
    <property type="project" value="InterPro"/>
</dbReference>
<dbReference type="InterPro" id="IPR009040">
    <property type="entry name" value="Ferritin-like_diiron"/>
</dbReference>
<feature type="domain" description="Ferritin-like diiron" evidence="2">
    <location>
        <begin position="33"/>
        <end position="164"/>
    </location>
</feature>
<proteinExistence type="predicted"/>
<dbReference type="Proteomes" id="UP000629619">
    <property type="component" value="Unassembled WGS sequence"/>
</dbReference>
<organism evidence="3 4">
    <name type="scientific">Actinoplanes siamensis</name>
    <dbReference type="NCBI Taxonomy" id="1223317"/>
    <lineage>
        <taxon>Bacteria</taxon>
        <taxon>Bacillati</taxon>
        <taxon>Actinomycetota</taxon>
        <taxon>Actinomycetes</taxon>
        <taxon>Micromonosporales</taxon>
        <taxon>Micromonosporaceae</taxon>
        <taxon>Actinoplanes</taxon>
    </lineage>
</organism>
<evidence type="ECO:0000313" key="3">
    <source>
        <dbReference type="EMBL" id="GIF04750.1"/>
    </source>
</evidence>
<dbReference type="Pfam" id="PF02915">
    <property type="entry name" value="Rubrerythrin"/>
    <property type="match status" value="2"/>
</dbReference>
<dbReference type="PANTHER" id="PTHR33746:SF4">
    <property type="entry name" value="RUBRERYTHRIN"/>
    <property type="match status" value="1"/>
</dbReference>
<dbReference type="RefSeq" id="WP_203678768.1">
    <property type="nucleotide sequence ID" value="NZ_BOMW01000021.1"/>
</dbReference>
<feature type="signal peptide" evidence="1">
    <location>
        <begin position="1"/>
        <end position="23"/>
    </location>
</feature>
<dbReference type="Gene3D" id="1.20.1260.10">
    <property type="match status" value="2"/>
</dbReference>
<evidence type="ECO:0000256" key="1">
    <source>
        <dbReference type="SAM" id="SignalP"/>
    </source>
</evidence>
<keyword evidence="4" id="KW-1185">Reference proteome</keyword>
<dbReference type="SUPFAM" id="SSF47240">
    <property type="entry name" value="Ferritin-like"/>
    <property type="match status" value="2"/>
</dbReference>
<keyword evidence="1" id="KW-0732">Signal</keyword>
<feature type="chain" id="PRO_5037415849" description="Ferritin-like diiron domain-containing protein" evidence="1">
    <location>
        <begin position="24"/>
        <end position="311"/>
    </location>
</feature>
<dbReference type="EMBL" id="BOMW01000021">
    <property type="protein sequence ID" value="GIF04750.1"/>
    <property type="molecule type" value="Genomic_DNA"/>
</dbReference>
<dbReference type="PROSITE" id="PS50905">
    <property type="entry name" value="FERRITIN_LIKE"/>
    <property type="match status" value="2"/>
</dbReference>
<evidence type="ECO:0000259" key="2">
    <source>
        <dbReference type="PROSITE" id="PS50905"/>
    </source>
</evidence>
<name>A0A919TJZ3_9ACTN</name>
<sequence>MRARTALSVGLAVVMTVQTPAAASEAGAGQGPARGESSTRADVLAALHGEAYDYRVYRAYAAQAAAAGSETAARLFRETAHQERYEHFAELARLAGLVGSDADNLTTAITGEHYEATEMYPAYARQARRDGCAAAAKVFTEISHDEQRHATWYTAARDAITDPDADQRFPVGERVPAAAIPAGPARCTGRTQANLLDAMHGEAFAGVQYALYSEHAQRSGRPRLARLFADVGSQEHNEHFVEEARLAGLVGPTEDNLRTALAGERDEATITYPRYRDRAVRNHDLAARLFDEFAQDEARHAGQFAAALSCR</sequence>
<dbReference type="InterPro" id="IPR012347">
    <property type="entry name" value="Ferritin-like"/>
</dbReference>
<feature type="domain" description="Ferritin-like diiron" evidence="2">
    <location>
        <begin position="185"/>
        <end position="311"/>
    </location>
</feature>
<reference evidence="3" key="1">
    <citation type="submission" date="2021-01" db="EMBL/GenBank/DDBJ databases">
        <title>Whole genome shotgun sequence of Actinoplanes siamensis NBRC 109076.</title>
        <authorList>
            <person name="Komaki H."/>
            <person name="Tamura T."/>
        </authorList>
    </citation>
    <scope>NUCLEOTIDE SEQUENCE</scope>
    <source>
        <strain evidence="3">NBRC 109076</strain>
    </source>
</reference>
<protein>
    <recommendedName>
        <fullName evidence="2">Ferritin-like diiron domain-containing protein</fullName>
    </recommendedName>
</protein>
<dbReference type="InterPro" id="IPR009078">
    <property type="entry name" value="Ferritin-like_SF"/>
</dbReference>
<comment type="caution">
    <text evidence="3">The sequence shown here is derived from an EMBL/GenBank/DDBJ whole genome shotgun (WGS) entry which is preliminary data.</text>
</comment>